<dbReference type="PANTHER" id="PTHR43298:SF2">
    <property type="entry name" value="FMN_FAD EXPORTER YEEO-RELATED"/>
    <property type="match status" value="1"/>
</dbReference>
<feature type="transmembrane region" description="Helical" evidence="6">
    <location>
        <begin position="142"/>
        <end position="163"/>
    </location>
</feature>
<name>A0A7H2BD69_9MICC</name>
<evidence type="ECO:0000313" key="7">
    <source>
        <dbReference type="EMBL" id="QNV37615.1"/>
    </source>
</evidence>
<dbReference type="InterPro" id="IPR002528">
    <property type="entry name" value="MATE_fam"/>
</dbReference>
<evidence type="ECO:0000256" key="4">
    <source>
        <dbReference type="ARBA" id="ARBA00022448"/>
    </source>
</evidence>
<feature type="transmembrane region" description="Helical" evidence="6">
    <location>
        <begin position="71"/>
        <end position="93"/>
    </location>
</feature>
<dbReference type="GO" id="GO:0042910">
    <property type="term" value="F:xenobiotic transmembrane transporter activity"/>
    <property type="evidence" value="ECO:0007669"/>
    <property type="project" value="InterPro"/>
</dbReference>
<keyword evidence="4" id="KW-0813">Transport</keyword>
<dbReference type="EMBL" id="CP061539">
    <property type="protein sequence ID" value="QNV37615.1"/>
    <property type="molecule type" value="Genomic_DNA"/>
</dbReference>
<feature type="transmembrane region" description="Helical" evidence="6">
    <location>
        <begin position="37"/>
        <end position="59"/>
    </location>
</feature>
<keyword evidence="6" id="KW-0812">Transmembrane</keyword>
<comment type="function">
    <text evidence="1">Multidrug efflux pump.</text>
</comment>
<dbReference type="InterPro" id="IPR050222">
    <property type="entry name" value="MATE_MdtK"/>
</dbReference>
<protein>
    <recommendedName>
        <fullName evidence="3">Probable multidrug resistance protein NorM</fullName>
    </recommendedName>
    <alternativeName>
        <fullName evidence="5">Multidrug-efflux transporter</fullName>
    </alternativeName>
</protein>
<reference evidence="7 8" key="1">
    <citation type="submission" date="2020-09" db="EMBL/GenBank/DDBJ databases">
        <title>Investigation of environmental microbes.</title>
        <authorList>
            <person name="Ou Y."/>
            <person name="Kang Q."/>
        </authorList>
    </citation>
    <scope>NUCLEOTIDE SEQUENCE [LARGE SCALE GENOMIC DNA]</scope>
    <source>
        <strain evidence="7 8">KJZ-14</strain>
    </source>
</reference>
<evidence type="ECO:0000256" key="1">
    <source>
        <dbReference type="ARBA" id="ARBA00003408"/>
    </source>
</evidence>
<organism evidence="7 8">
    <name type="scientific">Rothia terrae</name>
    <dbReference type="NCBI Taxonomy" id="396015"/>
    <lineage>
        <taxon>Bacteria</taxon>
        <taxon>Bacillati</taxon>
        <taxon>Actinomycetota</taxon>
        <taxon>Actinomycetes</taxon>
        <taxon>Micrococcales</taxon>
        <taxon>Micrococcaceae</taxon>
        <taxon>Rothia</taxon>
    </lineage>
</organism>
<accession>A0A7H2BD69</accession>
<evidence type="ECO:0000256" key="2">
    <source>
        <dbReference type="ARBA" id="ARBA00010199"/>
    </source>
</evidence>
<evidence type="ECO:0000256" key="5">
    <source>
        <dbReference type="ARBA" id="ARBA00031636"/>
    </source>
</evidence>
<keyword evidence="6" id="KW-1133">Transmembrane helix</keyword>
<evidence type="ECO:0000256" key="3">
    <source>
        <dbReference type="ARBA" id="ARBA00020268"/>
    </source>
</evidence>
<keyword evidence="6" id="KW-0472">Membrane</keyword>
<keyword evidence="8" id="KW-1185">Reference proteome</keyword>
<comment type="similarity">
    <text evidence="2">Belongs to the multi antimicrobial extrusion (MATE) (TC 2.A.66.1) family.</text>
</comment>
<dbReference type="GO" id="GO:0015297">
    <property type="term" value="F:antiporter activity"/>
    <property type="evidence" value="ECO:0007669"/>
    <property type="project" value="InterPro"/>
</dbReference>
<dbReference type="Proteomes" id="UP000516404">
    <property type="component" value="Chromosome"/>
</dbReference>
<proteinExistence type="inferred from homology"/>
<dbReference type="AlphaFoldDB" id="A0A7H2BD69"/>
<dbReference type="KEGG" id="rter:IDM49_10475"/>
<gene>
    <name evidence="7" type="ORF">IDM49_10475</name>
</gene>
<evidence type="ECO:0000313" key="8">
    <source>
        <dbReference type="Proteomes" id="UP000516404"/>
    </source>
</evidence>
<dbReference type="Pfam" id="PF01554">
    <property type="entry name" value="MatE"/>
    <property type="match status" value="1"/>
</dbReference>
<dbReference type="GO" id="GO:0005886">
    <property type="term" value="C:plasma membrane"/>
    <property type="evidence" value="ECO:0007669"/>
    <property type="project" value="TreeGrafter"/>
</dbReference>
<feature type="transmembrane region" description="Helical" evidence="6">
    <location>
        <begin position="113"/>
        <end position="130"/>
    </location>
</feature>
<dbReference type="PANTHER" id="PTHR43298">
    <property type="entry name" value="MULTIDRUG RESISTANCE PROTEIN NORM-RELATED"/>
    <property type="match status" value="1"/>
</dbReference>
<sequence length="224" mass="23953">MVGNFFQQIYNITDTAIVGRAVGLQVLAAVGSVGSTLFLVMGFAQAATGGLAIPLAQRFGANDESGVRRSFAVSALISLVIALVITGAGVFYAPQIIALLQTPNDMFAYAVDYLRTVFTGAIFTVAYNLLANVIRALSDSRMPLYFLILAALINLTLDLVFMLSFGWGVVGAGAATVLSQGIASACCLFYIYRRIPALHVTRENWRVHRADVAAHLRIGLPMGF</sequence>
<evidence type="ECO:0000256" key="6">
    <source>
        <dbReference type="SAM" id="Phobius"/>
    </source>
</evidence>
<feature type="transmembrane region" description="Helical" evidence="6">
    <location>
        <begin position="169"/>
        <end position="192"/>
    </location>
</feature>